<dbReference type="PANTHER" id="PTHR42930">
    <property type="entry name" value="PHOSPHATE-SPECIFIC TRANSPORT SYSTEM ACCESSORY PROTEIN PHOU"/>
    <property type="match status" value="1"/>
</dbReference>
<feature type="domain" description="Aminoglycoside phosphotransferase" evidence="2">
    <location>
        <begin position="300"/>
        <end position="466"/>
    </location>
</feature>
<dbReference type="Pfam" id="PF01636">
    <property type="entry name" value="APH"/>
    <property type="match status" value="1"/>
</dbReference>
<evidence type="ECO:0000313" key="5">
    <source>
        <dbReference type="Proteomes" id="UP000177583"/>
    </source>
</evidence>
<dbReference type="InterPro" id="IPR011009">
    <property type="entry name" value="Kinase-like_dom_sf"/>
</dbReference>
<feature type="domain" description="PhoU" evidence="3">
    <location>
        <begin position="18"/>
        <end position="101"/>
    </location>
</feature>
<dbReference type="AlphaFoldDB" id="A0A1F6GRS3"/>
<dbReference type="EMBL" id="MFNF01000042">
    <property type="protein sequence ID" value="OGH00825.1"/>
    <property type="molecule type" value="Genomic_DNA"/>
</dbReference>
<dbReference type="PANTHER" id="PTHR42930:SF3">
    <property type="entry name" value="PHOSPHATE-SPECIFIC TRANSPORT SYSTEM ACCESSORY PROTEIN PHOU"/>
    <property type="match status" value="1"/>
</dbReference>
<protein>
    <recommendedName>
        <fullName evidence="6">PhoU domain-containing protein</fullName>
    </recommendedName>
</protein>
<dbReference type="GO" id="GO:0030643">
    <property type="term" value="P:intracellular phosphate ion homeostasis"/>
    <property type="evidence" value="ECO:0007669"/>
    <property type="project" value="InterPro"/>
</dbReference>
<dbReference type="SUPFAM" id="SSF109755">
    <property type="entry name" value="PhoU-like"/>
    <property type="match status" value="1"/>
</dbReference>
<evidence type="ECO:0000256" key="1">
    <source>
        <dbReference type="ARBA" id="ARBA00008107"/>
    </source>
</evidence>
<evidence type="ECO:0000313" key="4">
    <source>
        <dbReference type="EMBL" id="OGH00825.1"/>
    </source>
</evidence>
<reference evidence="4 5" key="1">
    <citation type="journal article" date="2016" name="Nat. Commun.">
        <title>Thousands of microbial genomes shed light on interconnected biogeochemical processes in an aquifer system.</title>
        <authorList>
            <person name="Anantharaman K."/>
            <person name="Brown C.T."/>
            <person name="Hug L.A."/>
            <person name="Sharon I."/>
            <person name="Castelle C.J."/>
            <person name="Probst A.J."/>
            <person name="Thomas B.C."/>
            <person name="Singh A."/>
            <person name="Wilkins M.J."/>
            <person name="Karaoz U."/>
            <person name="Brodie E.L."/>
            <person name="Williams K.H."/>
            <person name="Hubbard S.S."/>
            <person name="Banfield J.F."/>
        </authorList>
    </citation>
    <scope>NUCLEOTIDE SEQUENCE [LARGE SCALE GENOMIC DNA]</scope>
</reference>
<dbReference type="SUPFAM" id="SSF56112">
    <property type="entry name" value="Protein kinase-like (PK-like)"/>
    <property type="match status" value="1"/>
</dbReference>
<evidence type="ECO:0008006" key="6">
    <source>
        <dbReference type="Google" id="ProtNLM"/>
    </source>
</evidence>
<comment type="similarity">
    <text evidence="1">Belongs to the PhoU family.</text>
</comment>
<dbReference type="Gene3D" id="3.90.1200.10">
    <property type="match status" value="1"/>
</dbReference>
<dbReference type="InterPro" id="IPR026022">
    <property type="entry name" value="PhoU_dom"/>
</dbReference>
<accession>A0A1F6GRS3</accession>
<evidence type="ECO:0000259" key="3">
    <source>
        <dbReference type="Pfam" id="PF01895"/>
    </source>
</evidence>
<sequence>MTIPAGIVDTLKFILLEVIRQIEDTQKALDQGGDQELIAQIIARDEYIDNLKVYVENHCFSLIYSNSTVSIKAEADLIRAINTITGNLERIADHAVNIARQIPYFANRQFIKDYDYQNFFEIIRFNLKRIHKALFEQDLGLARKICTSESKLDRAYKRAFERILKELAKGKEVENLITTIFVLRYLERIGDCLLNIGEAIIFSVVGEKLKLSQFEFLEDILTDLDDLTIKDIKFAGIWGSRSGCRIGLIQAPKLGNKEFVFKEGLLHKIEEEKTKIELWNQQWPGITPHVLDYKVKGDHASMLVEFIEGDTLQHYLLDSSDSKLEESLGILEGTLKAIWEKTLDPNQKPPCKALAQLEGRIEDVLRVHPNYSQPEMLIGGMKIHSFRFRLEALQEKTKDLVAPFAVLVHGDFNLDNIFFENKTKHLKFIDVHRSDFGDYAADAAVFLISNFRQKVFEPELRSRIERSAARFLAFVRQFARTREDHLFERRLGVGLVRSLITSTRFEFHPDLAETMFQRALYLMDRLMEEKEDHPFEVPTSLFIF</sequence>
<organism evidence="4 5">
    <name type="scientific">Candidatus Lambdaproteobacteria bacterium RIFOXYD2_FULL_56_26</name>
    <dbReference type="NCBI Taxonomy" id="1817773"/>
    <lineage>
        <taxon>Bacteria</taxon>
        <taxon>Pseudomonadati</taxon>
        <taxon>Pseudomonadota</taxon>
        <taxon>Candidatus Lambdaproteobacteria</taxon>
    </lineage>
</organism>
<comment type="caution">
    <text evidence="4">The sequence shown here is derived from an EMBL/GenBank/DDBJ whole genome shotgun (WGS) entry which is preliminary data.</text>
</comment>
<dbReference type="Gene3D" id="1.20.58.220">
    <property type="entry name" value="Phosphate transport system protein phou homolog 2, domain 2"/>
    <property type="match status" value="1"/>
</dbReference>
<name>A0A1F6GRS3_9PROT</name>
<feature type="domain" description="PhoU" evidence="3">
    <location>
        <begin position="120"/>
        <end position="199"/>
    </location>
</feature>
<dbReference type="GO" id="GO:0045936">
    <property type="term" value="P:negative regulation of phosphate metabolic process"/>
    <property type="evidence" value="ECO:0007669"/>
    <property type="project" value="InterPro"/>
</dbReference>
<dbReference type="InterPro" id="IPR038078">
    <property type="entry name" value="PhoU-like_sf"/>
</dbReference>
<gene>
    <name evidence="4" type="ORF">A2557_03890</name>
</gene>
<evidence type="ECO:0000259" key="2">
    <source>
        <dbReference type="Pfam" id="PF01636"/>
    </source>
</evidence>
<dbReference type="Pfam" id="PF01895">
    <property type="entry name" value="PhoU"/>
    <property type="match status" value="2"/>
</dbReference>
<dbReference type="Proteomes" id="UP000177583">
    <property type="component" value="Unassembled WGS sequence"/>
</dbReference>
<proteinExistence type="inferred from homology"/>
<dbReference type="InterPro" id="IPR002575">
    <property type="entry name" value="Aminoglycoside_PTrfase"/>
</dbReference>
<dbReference type="InterPro" id="IPR028366">
    <property type="entry name" value="PhoU"/>
</dbReference>